<protein>
    <submittedName>
        <fullName evidence="1">Uncharacterized protein</fullName>
    </submittedName>
</protein>
<reference evidence="1 2" key="1">
    <citation type="submission" date="2019-05" db="EMBL/GenBank/DDBJ databases">
        <title>Burkholderia sp. DHOD12, isolated from subtropical forest soil.</title>
        <authorList>
            <person name="Gao Z.-H."/>
            <person name="Qiu L.-H."/>
        </authorList>
    </citation>
    <scope>NUCLEOTIDE SEQUENCE [LARGE SCALE GENOMIC DNA]</scope>
    <source>
        <strain evidence="1 2">DHOD12</strain>
    </source>
</reference>
<sequence>MSYDLFFTLPADVAQDDVEAYFRQRRCYRVDGGATYENPDTGVYFSFAVDEGEVPNEQGTGPQRRIAFNLNYFRPHIFGLEAEPEVSAFVG</sequence>
<evidence type="ECO:0000313" key="2">
    <source>
        <dbReference type="Proteomes" id="UP000298656"/>
    </source>
</evidence>
<gene>
    <name evidence="1" type="ORF">FAZ95_25110</name>
</gene>
<proteinExistence type="predicted"/>
<organism evidence="1 2">
    <name type="scientific">Trinickia violacea</name>
    <dbReference type="NCBI Taxonomy" id="2571746"/>
    <lineage>
        <taxon>Bacteria</taxon>
        <taxon>Pseudomonadati</taxon>
        <taxon>Pseudomonadota</taxon>
        <taxon>Betaproteobacteria</taxon>
        <taxon>Burkholderiales</taxon>
        <taxon>Burkholderiaceae</taxon>
        <taxon>Trinickia</taxon>
    </lineage>
</organism>
<name>A0A4P8IVI5_9BURK</name>
<dbReference type="AlphaFoldDB" id="A0A4P8IVI5"/>
<dbReference type="Proteomes" id="UP000298656">
    <property type="component" value="Chromosome 2"/>
</dbReference>
<dbReference type="KEGG" id="tvl:FAZ95_25110"/>
<accession>A0A4P8IVI5</accession>
<keyword evidence="2" id="KW-1185">Reference proteome</keyword>
<dbReference type="OrthoDB" id="9087927at2"/>
<evidence type="ECO:0000313" key="1">
    <source>
        <dbReference type="EMBL" id="QCP52451.1"/>
    </source>
</evidence>
<dbReference type="EMBL" id="CP040078">
    <property type="protein sequence ID" value="QCP52451.1"/>
    <property type="molecule type" value="Genomic_DNA"/>
</dbReference>
<dbReference type="RefSeq" id="WP_137335223.1">
    <property type="nucleotide sequence ID" value="NZ_CP040078.1"/>
</dbReference>